<dbReference type="OrthoDB" id="666888at2"/>
<accession>A0A2U2PC76</accession>
<dbReference type="EMBL" id="QEAS01000019">
    <property type="protein sequence ID" value="PWG78953.1"/>
    <property type="molecule type" value="Genomic_DNA"/>
</dbReference>
<evidence type="ECO:0000313" key="1">
    <source>
        <dbReference type="EMBL" id="PWG78953.1"/>
    </source>
</evidence>
<organism evidence="1 2">
    <name type="scientific">Pararcticibacter amylolyticus</name>
    <dbReference type="NCBI Taxonomy" id="2173175"/>
    <lineage>
        <taxon>Bacteria</taxon>
        <taxon>Pseudomonadati</taxon>
        <taxon>Bacteroidota</taxon>
        <taxon>Sphingobacteriia</taxon>
        <taxon>Sphingobacteriales</taxon>
        <taxon>Sphingobacteriaceae</taxon>
        <taxon>Pararcticibacter</taxon>
    </lineage>
</organism>
<protein>
    <submittedName>
        <fullName evidence="1">Uncharacterized protein</fullName>
    </submittedName>
</protein>
<dbReference type="AlphaFoldDB" id="A0A2U2PC76"/>
<evidence type="ECO:0000313" key="2">
    <source>
        <dbReference type="Proteomes" id="UP000245647"/>
    </source>
</evidence>
<keyword evidence="2" id="KW-1185">Reference proteome</keyword>
<gene>
    <name evidence="1" type="ORF">DDR33_20090</name>
</gene>
<dbReference type="Proteomes" id="UP000245647">
    <property type="component" value="Unassembled WGS sequence"/>
</dbReference>
<comment type="caution">
    <text evidence="1">The sequence shown here is derived from an EMBL/GenBank/DDBJ whole genome shotgun (WGS) entry which is preliminary data.</text>
</comment>
<name>A0A2U2PC76_9SPHI</name>
<dbReference type="RefSeq" id="WP_109417589.1">
    <property type="nucleotide sequence ID" value="NZ_QEAS01000019.1"/>
</dbReference>
<sequence length="171" mass="20313">MSKRDYNSQAELLVKVIDIAVVCFTKLPHEGWKENEIKQFINIYLDYRRKIENPDPRFKNLTSLNYIKNDILTYFQEGSGRTVNAFWEEINKQQLGIKRINKFERILKRGKIRNNIEYDTIIDLYNSYIENKILSNEEIDKINDLLSAFEKTAVHSKSLRKWAHLKLVSSL</sequence>
<reference evidence="1 2" key="1">
    <citation type="submission" date="2018-04" db="EMBL/GenBank/DDBJ databases">
        <title>Pedobacter chongqingensis sp. nov., isolated from a rottenly hemp rope.</title>
        <authorList>
            <person name="Cai Y."/>
        </authorList>
    </citation>
    <scope>NUCLEOTIDE SEQUENCE [LARGE SCALE GENOMIC DNA]</scope>
    <source>
        <strain evidence="1 2">FJ4-8</strain>
    </source>
</reference>
<proteinExistence type="predicted"/>